<evidence type="ECO:0000313" key="2">
    <source>
        <dbReference type="Proteomes" id="UP001189429"/>
    </source>
</evidence>
<evidence type="ECO:0000313" key="1">
    <source>
        <dbReference type="EMBL" id="CAK0830209.1"/>
    </source>
</evidence>
<reference evidence="1" key="1">
    <citation type="submission" date="2023-10" db="EMBL/GenBank/DDBJ databases">
        <authorList>
            <person name="Chen Y."/>
            <person name="Shah S."/>
            <person name="Dougan E. K."/>
            <person name="Thang M."/>
            <person name="Chan C."/>
        </authorList>
    </citation>
    <scope>NUCLEOTIDE SEQUENCE [LARGE SCALE GENOMIC DNA]</scope>
</reference>
<keyword evidence="2" id="KW-1185">Reference proteome</keyword>
<accession>A0ABN9SFT7</accession>
<dbReference type="EMBL" id="CAUYUJ010010775">
    <property type="protein sequence ID" value="CAK0830209.1"/>
    <property type="molecule type" value="Genomic_DNA"/>
</dbReference>
<dbReference type="Proteomes" id="UP001189429">
    <property type="component" value="Unassembled WGS sequence"/>
</dbReference>
<protein>
    <recommendedName>
        <fullName evidence="3">Nucleotide-diphospho-sugar transferase domain-containing protein</fullName>
    </recommendedName>
</protein>
<sequence length="264" mass="28718">MGHLKNLEAMRAQARAHGLDIVMLMLGSHAAETGEEVRRELAAKGVRIVAVDWDLPPGSWLPVMKDGQIWRRGREGWCGPMDLMRMHIFGLEGYDAVAYFDTDMELQGDVLPALRCAATGVLLTTSGPLAPVSVAIIVVRPDPRILRASVAFAQKAAFSRVDGWAGGGYLPTANKYIGAECGQGLFHTLFYMQNINRLARWALASSGISELRVGQLDRCEWNYQGGEGCGKAGEGFDCGRVRVHHKPKAPTPGCCTKLRERAAA</sequence>
<evidence type="ECO:0008006" key="3">
    <source>
        <dbReference type="Google" id="ProtNLM"/>
    </source>
</evidence>
<gene>
    <name evidence="1" type="ORF">PCOR1329_LOCUS28917</name>
</gene>
<comment type="caution">
    <text evidence="1">The sequence shown here is derived from an EMBL/GenBank/DDBJ whole genome shotgun (WGS) entry which is preliminary data.</text>
</comment>
<proteinExistence type="predicted"/>
<organism evidence="1 2">
    <name type="scientific">Prorocentrum cordatum</name>
    <dbReference type="NCBI Taxonomy" id="2364126"/>
    <lineage>
        <taxon>Eukaryota</taxon>
        <taxon>Sar</taxon>
        <taxon>Alveolata</taxon>
        <taxon>Dinophyceae</taxon>
        <taxon>Prorocentrales</taxon>
        <taxon>Prorocentraceae</taxon>
        <taxon>Prorocentrum</taxon>
    </lineage>
</organism>
<name>A0ABN9SFT7_9DINO</name>